<keyword evidence="3" id="KW-1185">Reference proteome</keyword>
<protein>
    <recommendedName>
        <fullName evidence="1">COQ9 C-terminal domain-containing protein</fullName>
    </recommendedName>
</protein>
<name>A0ABU1HH31_9GAMM</name>
<gene>
    <name evidence="2" type="ORF">QC821_16035</name>
</gene>
<sequence>MAMTPIHHEVGHADSLAERILVEALEMAEEKGWEGVELTRVAAALEIPAAAVLDHYRDLDAVADAWFLGGWRAMLAEKPDGFADWAARERIEHCLLAWFDALAAHRRVSVEMLRSKAHPPHLHTWVPMVFDLSRTVQWLREAAMLEAPYGSRRAQVEEIGLTALLVATLRIWANDETPGQQETRDYLDRRLRRAESVLLRCWGVSASRPSER</sequence>
<accession>A0ABU1HH31</accession>
<dbReference type="Pfam" id="PF08511">
    <property type="entry name" value="COQ9"/>
    <property type="match status" value="1"/>
</dbReference>
<dbReference type="RefSeq" id="WP_309723681.1">
    <property type="nucleotide sequence ID" value="NZ_JARWAM010000012.1"/>
</dbReference>
<proteinExistence type="predicted"/>
<feature type="domain" description="COQ9 C-terminal" evidence="1">
    <location>
        <begin position="160"/>
        <end position="195"/>
    </location>
</feature>
<dbReference type="InterPro" id="IPR009057">
    <property type="entry name" value="Homeodomain-like_sf"/>
</dbReference>
<organism evidence="2 3">
    <name type="scientific">Franzmannia qiaohouensis</name>
    <dbReference type="NCBI Taxonomy" id="1329370"/>
    <lineage>
        <taxon>Bacteria</taxon>
        <taxon>Pseudomonadati</taxon>
        <taxon>Pseudomonadota</taxon>
        <taxon>Gammaproteobacteria</taxon>
        <taxon>Oceanospirillales</taxon>
        <taxon>Halomonadaceae</taxon>
        <taxon>Franzmannia</taxon>
    </lineage>
</organism>
<dbReference type="InterPro" id="IPR013718">
    <property type="entry name" value="COQ9_C"/>
</dbReference>
<evidence type="ECO:0000313" key="3">
    <source>
        <dbReference type="Proteomes" id="UP001251374"/>
    </source>
</evidence>
<dbReference type="Proteomes" id="UP001251374">
    <property type="component" value="Unassembled WGS sequence"/>
</dbReference>
<dbReference type="EMBL" id="JARWAM010000012">
    <property type="protein sequence ID" value="MDR5906789.1"/>
    <property type="molecule type" value="Genomic_DNA"/>
</dbReference>
<comment type="caution">
    <text evidence="2">The sequence shown here is derived from an EMBL/GenBank/DDBJ whole genome shotgun (WGS) entry which is preliminary data.</text>
</comment>
<reference evidence="2 3" key="1">
    <citation type="submission" date="2023-04" db="EMBL/GenBank/DDBJ databases">
        <title>A long-awaited taxogenomic arrangement of the family Halomonadaceae.</title>
        <authorList>
            <person name="De La Haba R."/>
            <person name="Chuvochina M."/>
            <person name="Wittouck S."/>
            <person name="Arahal D.R."/>
            <person name="Sanchez-Porro C."/>
            <person name="Hugenholtz P."/>
            <person name="Ventosa A."/>
        </authorList>
    </citation>
    <scope>NUCLEOTIDE SEQUENCE [LARGE SCALE GENOMIC DNA]</scope>
    <source>
        <strain evidence="2 3">DSM 26770</strain>
    </source>
</reference>
<evidence type="ECO:0000313" key="2">
    <source>
        <dbReference type="EMBL" id="MDR5906789.1"/>
    </source>
</evidence>
<dbReference type="SUPFAM" id="SSF46689">
    <property type="entry name" value="Homeodomain-like"/>
    <property type="match status" value="1"/>
</dbReference>
<dbReference type="Gene3D" id="1.10.357.10">
    <property type="entry name" value="Tetracycline Repressor, domain 2"/>
    <property type="match status" value="1"/>
</dbReference>
<evidence type="ECO:0000259" key="1">
    <source>
        <dbReference type="Pfam" id="PF08511"/>
    </source>
</evidence>